<gene>
    <name evidence="3" type="ORF">JX265_004581</name>
</gene>
<evidence type="ECO:0000313" key="3">
    <source>
        <dbReference type="EMBL" id="KAI1874373.1"/>
    </source>
</evidence>
<keyword evidence="2" id="KW-0812">Transmembrane</keyword>
<evidence type="ECO:0000313" key="4">
    <source>
        <dbReference type="Proteomes" id="UP000829685"/>
    </source>
</evidence>
<dbReference type="AlphaFoldDB" id="A0A9P9WQ43"/>
<feature type="transmembrane region" description="Helical" evidence="2">
    <location>
        <begin position="68"/>
        <end position="84"/>
    </location>
</feature>
<reference evidence="3" key="1">
    <citation type="submission" date="2021-03" db="EMBL/GenBank/DDBJ databases">
        <title>Revisited historic fungal species revealed as producer of novel bioactive compounds through whole genome sequencing and comparative genomics.</title>
        <authorList>
            <person name="Vignolle G.A."/>
            <person name="Hochenegger N."/>
            <person name="Mach R.L."/>
            <person name="Mach-Aigner A.R."/>
            <person name="Javad Rahimi M."/>
            <person name="Salim K.A."/>
            <person name="Chan C.M."/>
            <person name="Lim L.B.L."/>
            <person name="Cai F."/>
            <person name="Druzhinina I.S."/>
            <person name="U'Ren J.M."/>
            <person name="Derntl C."/>
        </authorList>
    </citation>
    <scope>NUCLEOTIDE SEQUENCE</scope>
    <source>
        <strain evidence="3">TUCIM 5799</strain>
    </source>
</reference>
<proteinExistence type="predicted"/>
<accession>A0A9P9WQ43</accession>
<feature type="compositionally biased region" description="Basic and acidic residues" evidence="1">
    <location>
        <begin position="332"/>
        <end position="342"/>
    </location>
</feature>
<feature type="transmembrane region" description="Helical" evidence="2">
    <location>
        <begin position="202"/>
        <end position="229"/>
    </location>
</feature>
<organism evidence="3 4">
    <name type="scientific">Neoarthrinium moseri</name>
    <dbReference type="NCBI Taxonomy" id="1658444"/>
    <lineage>
        <taxon>Eukaryota</taxon>
        <taxon>Fungi</taxon>
        <taxon>Dikarya</taxon>
        <taxon>Ascomycota</taxon>
        <taxon>Pezizomycotina</taxon>
        <taxon>Sordariomycetes</taxon>
        <taxon>Xylariomycetidae</taxon>
        <taxon>Amphisphaeriales</taxon>
        <taxon>Apiosporaceae</taxon>
        <taxon>Neoarthrinium</taxon>
    </lineage>
</organism>
<feature type="compositionally biased region" description="Polar residues" evidence="1">
    <location>
        <begin position="371"/>
        <end position="383"/>
    </location>
</feature>
<name>A0A9P9WQ43_9PEZI</name>
<evidence type="ECO:0000256" key="2">
    <source>
        <dbReference type="SAM" id="Phobius"/>
    </source>
</evidence>
<keyword evidence="4" id="KW-1185">Reference proteome</keyword>
<dbReference type="PANTHER" id="PTHR42029">
    <property type="entry name" value="AN04G07800"/>
    <property type="match status" value="1"/>
</dbReference>
<dbReference type="PANTHER" id="PTHR42029:SF3">
    <property type="entry name" value="AN04G07800"/>
    <property type="match status" value="1"/>
</dbReference>
<evidence type="ECO:0000256" key="1">
    <source>
        <dbReference type="SAM" id="MobiDB-lite"/>
    </source>
</evidence>
<keyword evidence="2" id="KW-0472">Membrane</keyword>
<feature type="transmembrane region" description="Helical" evidence="2">
    <location>
        <begin position="42"/>
        <end position="59"/>
    </location>
</feature>
<keyword evidence="2" id="KW-1133">Transmembrane helix</keyword>
<feature type="compositionally biased region" description="Polar residues" evidence="1">
    <location>
        <begin position="270"/>
        <end position="289"/>
    </location>
</feature>
<comment type="caution">
    <text evidence="3">The sequence shown here is derived from an EMBL/GenBank/DDBJ whole genome shotgun (WGS) entry which is preliminary data.</text>
</comment>
<dbReference type="EMBL" id="JAFIMR010000009">
    <property type="protein sequence ID" value="KAI1874373.1"/>
    <property type="molecule type" value="Genomic_DNA"/>
</dbReference>
<sequence length="404" mass="45776">MAPLNIEDVAPSRAVVKRAESYVPLRANLSEEGLILEAWGEGWNVGALIILILIVFCNYRRGNTLHKLILLELLLALAHGTFIFAPDPVYGWYLSSSATLLFFSYQIHNVVSWLKIRPFLPLWGSRVFIFTLVAVQPFWVAEAWSNFEYFNNLGSDANTKMRPWECLVRDPWWIFTTWRLIHTIGKSYGFTLRELININTRFGVMLGCMFVSIAFILADIIVTLAHLTANSGINPYWRMALVFKCAADCFFLDDFKTVLDQISQQSLSRVHQQQTENNSGGTRVQTTNTHEVHPPDQVTASVEASGRQPSSSKWRWARRLSSSSRAGNAITVHREMTVTSERKRPHSFNSDVPLVPQMAKTRGHHDDGVLSPTSLLPRSQESGHYSEFDGTPKGLQTLSKHRKD</sequence>
<feature type="transmembrane region" description="Helical" evidence="2">
    <location>
        <begin position="119"/>
        <end position="139"/>
    </location>
</feature>
<feature type="transmembrane region" description="Helical" evidence="2">
    <location>
        <begin position="90"/>
        <end position="107"/>
    </location>
</feature>
<feature type="region of interest" description="Disordered" evidence="1">
    <location>
        <begin position="270"/>
        <end position="404"/>
    </location>
</feature>
<feature type="compositionally biased region" description="Low complexity" evidence="1">
    <location>
        <begin position="310"/>
        <end position="326"/>
    </location>
</feature>
<protein>
    <submittedName>
        <fullName evidence="3">Uncharacterized protein</fullName>
    </submittedName>
</protein>
<dbReference type="Proteomes" id="UP000829685">
    <property type="component" value="Unassembled WGS sequence"/>
</dbReference>